<feature type="region of interest" description="Disordered" evidence="1">
    <location>
        <begin position="340"/>
        <end position="359"/>
    </location>
</feature>
<gene>
    <name evidence="2" type="ORF">ECRASSUSDP1_LOCUS24275</name>
</gene>
<name>A0AAD2D667_EUPCR</name>
<proteinExistence type="predicted"/>
<organism evidence="2 3">
    <name type="scientific">Euplotes crassus</name>
    <dbReference type="NCBI Taxonomy" id="5936"/>
    <lineage>
        <taxon>Eukaryota</taxon>
        <taxon>Sar</taxon>
        <taxon>Alveolata</taxon>
        <taxon>Ciliophora</taxon>
        <taxon>Intramacronucleata</taxon>
        <taxon>Spirotrichea</taxon>
        <taxon>Hypotrichia</taxon>
        <taxon>Euplotida</taxon>
        <taxon>Euplotidae</taxon>
        <taxon>Moneuplotes</taxon>
    </lineage>
</organism>
<keyword evidence="3" id="KW-1185">Reference proteome</keyword>
<sequence length="540" mass="61743">MRGSTTHIQVLKMGQSPTTKGLISKAVKMVKSSQSGLVKAIRLKDLDSDSVIDLREKQRVDRIREKYGVFMVNKSQQKLLKKKSQKSSYSSLVRRSLDTEMLKKKMNETPQKQGCTLKQSFINSIRNNSEGSTNVNQNFTEMVKLRSRSTSCLGSRNKSIISKAENSLILANEQLVLRGINPDRIMFLEQYSASLKKTAKIKKTIWRIKKHLLTKGYEAYFDYCNFNKIEHLTLAPNRFDSPLPETPNVDISLSLLDIRSVAKTPSTLKYKERYRIISPNSEDNQAKHLKAVNNEIKGISSLAQVKEKPECIDHSFNPICKQKTNIQKNFVKTLVSKGTIQKRSRNHNRKTLSKASPFGSSMGAKPPLDYTVLLTGKSSFNQTRELNHSQFKKYSDFKENQLLTKAKQKYQLSRDRYNPSSHKVLMQKGIQTIKHKKTILKIWPKSKFSNYSFNMKDIRTTSMDNLQGDKGSTRKLKNWRSYSEFKSIALQKNCKNLEGSLHVPHSKISNVRSVFKKSMAKSIFSSKKNILGGRRGVVQK</sequence>
<dbReference type="Proteomes" id="UP001295684">
    <property type="component" value="Unassembled WGS sequence"/>
</dbReference>
<accession>A0AAD2D667</accession>
<comment type="caution">
    <text evidence="2">The sequence shown here is derived from an EMBL/GenBank/DDBJ whole genome shotgun (WGS) entry which is preliminary data.</text>
</comment>
<protein>
    <submittedName>
        <fullName evidence="2">Uncharacterized protein</fullName>
    </submittedName>
</protein>
<dbReference type="EMBL" id="CAMPGE010024985">
    <property type="protein sequence ID" value="CAI2382789.1"/>
    <property type="molecule type" value="Genomic_DNA"/>
</dbReference>
<feature type="compositionally biased region" description="Basic residues" evidence="1">
    <location>
        <begin position="340"/>
        <end position="352"/>
    </location>
</feature>
<evidence type="ECO:0000313" key="2">
    <source>
        <dbReference type="EMBL" id="CAI2382789.1"/>
    </source>
</evidence>
<reference evidence="2" key="1">
    <citation type="submission" date="2023-07" db="EMBL/GenBank/DDBJ databases">
        <authorList>
            <consortium name="AG Swart"/>
            <person name="Singh M."/>
            <person name="Singh A."/>
            <person name="Seah K."/>
            <person name="Emmerich C."/>
        </authorList>
    </citation>
    <scope>NUCLEOTIDE SEQUENCE</scope>
    <source>
        <strain evidence="2">DP1</strain>
    </source>
</reference>
<evidence type="ECO:0000256" key="1">
    <source>
        <dbReference type="SAM" id="MobiDB-lite"/>
    </source>
</evidence>
<evidence type="ECO:0000313" key="3">
    <source>
        <dbReference type="Proteomes" id="UP001295684"/>
    </source>
</evidence>
<dbReference type="AlphaFoldDB" id="A0AAD2D667"/>